<dbReference type="EMBL" id="GL380111">
    <property type="protein sequence ID" value="EGT46881.1"/>
    <property type="molecule type" value="Genomic_DNA"/>
</dbReference>
<gene>
    <name evidence="7" type="ORF">CAEBREN_11975</name>
</gene>
<name>G0P7C0_CAEBE</name>
<dbReference type="Proteomes" id="UP000008068">
    <property type="component" value="Unassembled WGS sequence"/>
</dbReference>
<reference evidence="8" key="1">
    <citation type="submission" date="2011-07" db="EMBL/GenBank/DDBJ databases">
        <authorList>
            <consortium name="Caenorhabditis brenneri Sequencing and Analysis Consortium"/>
            <person name="Wilson R.K."/>
        </authorList>
    </citation>
    <scope>NUCLEOTIDE SEQUENCE [LARGE SCALE GENOMIC DNA]</scope>
    <source>
        <strain evidence="8">PB2801</strain>
    </source>
</reference>
<feature type="region of interest" description="Disordered" evidence="5">
    <location>
        <begin position="100"/>
        <end position="125"/>
    </location>
</feature>
<feature type="compositionally biased region" description="Low complexity" evidence="5">
    <location>
        <begin position="349"/>
        <end position="367"/>
    </location>
</feature>
<proteinExistence type="predicted"/>
<feature type="region of interest" description="Disordered" evidence="5">
    <location>
        <begin position="1"/>
        <end position="57"/>
    </location>
</feature>
<dbReference type="GO" id="GO:0008270">
    <property type="term" value="F:zinc ion binding"/>
    <property type="evidence" value="ECO:0007669"/>
    <property type="project" value="UniProtKB-KW"/>
</dbReference>
<feature type="domain" description="RING-type" evidence="6">
    <location>
        <begin position="646"/>
        <end position="694"/>
    </location>
</feature>
<evidence type="ECO:0000256" key="4">
    <source>
        <dbReference type="SAM" id="Coils"/>
    </source>
</evidence>
<feature type="compositionally biased region" description="Polar residues" evidence="5">
    <location>
        <begin position="385"/>
        <end position="396"/>
    </location>
</feature>
<feature type="region of interest" description="Disordered" evidence="5">
    <location>
        <begin position="342"/>
        <end position="399"/>
    </location>
</feature>
<dbReference type="STRING" id="135651.G0P7C0"/>
<dbReference type="PROSITE" id="PS50089">
    <property type="entry name" value="ZF_RING_2"/>
    <property type="match status" value="1"/>
</dbReference>
<dbReference type="InterPro" id="IPR013083">
    <property type="entry name" value="Znf_RING/FYVE/PHD"/>
</dbReference>
<feature type="compositionally biased region" description="Polar residues" evidence="5">
    <location>
        <begin position="20"/>
        <end position="48"/>
    </location>
</feature>
<evidence type="ECO:0000313" key="8">
    <source>
        <dbReference type="Proteomes" id="UP000008068"/>
    </source>
</evidence>
<feature type="compositionally biased region" description="Low complexity" evidence="5">
    <location>
        <begin position="523"/>
        <end position="538"/>
    </location>
</feature>
<dbReference type="SUPFAM" id="SSF57850">
    <property type="entry name" value="RING/U-box"/>
    <property type="match status" value="1"/>
</dbReference>
<keyword evidence="1 3" id="KW-0479">Metal-binding</keyword>
<keyword evidence="8" id="KW-1185">Reference proteome</keyword>
<organism evidence="8">
    <name type="scientific">Caenorhabditis brenneri</name>
    <name type="common">Nematode worm</name>
    <dbReference type="NCBI Taxonomy" id="135651"/>
    <lineage>
        <taxon>Eukaryota</taxon>
        <taxon>Metazoa</taxon>
        <taxon>Ecdysozoa</taxon>
        <taxon>Nematoda</taxon>
        <taxon>Chromadorea</taxon>
        <taxon>Rhabditida</taxon>
        <taxon>Rhabditina</taxon>
        <taxon>Rhabditomorpha</taxon>
        <taxon>Rhabditoidea</taxon>
        <taxon>Rhabditidae</taxon>
        <taxon>Peloderinae</taxon>
        <taxon>Caenorhabditis</taxon>
    </lineage>
</organism>
<keyword evidence="4" id="KW-0175">Coiled coil</keyword>
<evidence type="ECO:0000259" key="6">
    <source>
        <dbReference type="PROSITE" id="PS50089"/>
    </source>
</evidence>
<evidence type="ECO:0000256" key="5">
    <source>
        <dbReference type="SAM" id="MobiDB-lite"/>
    </source>
</evidence>
<accession>G0P7C0</accession>
<keyword evidence="2" id="KW-0862">Zinc</keyword>
<keyword evidence="1 3" id="KW-0863">Zinc-finger</keyword>
<dbReference type="InterPro" id="IPR001841">
    <property type="entry name" value="Znf_RING"/>
</dbReference>
<dbReference type="OrthoDB" id="8062037at2759"/>
<feature type="region of interest" description="Disordered" evidence="5">
    <location>
        <begin position="518"/>
        <end position="540"/>
    </location>
</feature>
<evidence type="ECO:0000256" key="2">
    <source>
        <dbReference type="ARBA" id="ARBA00022833"/>
    </source>
</evidence>
<evidence type="ECO:0000256" key="1">
    <source>
        <dbReference type="ARBA" id="ARBA00022771"/>
    </source>
</evidence>
<protein>
    <recommendedName>
        <fullName evidence="6">RING-type domain-containing protein</fullName>
    </recommendedName>
</protein>
<dbReference type="HOGENOM" id="CLU_365722_0_0_1"/>
<sequence>MPTKTPEASGSKKKSDETPKTTMKSLNTAETSSNPAKTSKSPNVTLKKTYSPGKKRYDNAELLKKALAPIQNVLSNHKSTEELKDYWKQGNGDRKYLERNQAPYKSDKIDEDSDSNADKENGTSFELTSSASRSIVVPRRKFKNSTEPVIQSYDQLTKEFVEEVISKIQSSVIRECADRIIDDHSSYEHVLQLVNKSPFPLSKRSKAAHSKVQSFFIEAFQLIQKMENVWRIDGESKFGDDRKHVSKILDSNQELIIKMSEISHEKLESLIDECWRSAMNLEKGEPATRKMSGFVALLESLEVYDGVATTVEKLNKEFPNALGCSETLLKLMSSKLSGLKLNGMPKTVENPPATPSESSSPGSSEPPIGNLEASNESKDPVAPKKSTSAPNTSSVENACKTCNGRDTLLKNVLERIGEAETKTAQFENDAKKTDATEIAIRDMKKKMEEMEKVKKEVQLAVESRKKDVKKIEMEGEQLKERKNDLEGDLKKKQQKTLELQEQNTQLMKDIKNMKVQMDRMPKETSSSPAQQSSTAESSTKPVLLEWQAKKDAFNKDASIRLLTADPKMWAFMEYEIFHFNATCQIYLEVIEMNIEKIKKTSNISDLLPFPPYPEITEQFKIALEHLETQPQEPAHHEASNDPERNCYICKDDFENGDHVLICKTCKKPVHRSCWMKWLAKQQIKTGDQKCGLCRGLMMIRKPM</sequence>
<dbReference type="InParanoid" id="G0P7C0"/>
<evidence type="ECO:0000313" key="7">
    <source>
        <dbReference type="EMBL" id="EGT46881.1"/>
    </source>
</evidence>
<dbReference type="CDD" id="cd16448">
    <property type="entry name" value="RING-H2"/>
    <property type="match status" value="1"/>
</dbReference>
<dbReference type="AlphaFoldDB" id="G0P7C0"/>
<evidence type="ECO:0000256" key="3">
    <source>
        <dbReference type="PROSITE-ProRule" id="PRU00175"/>
    </source>
</evidence>
<feature type="coiled-coil region" evidence="4">
    <location>
        <begin position="409"/>
        <end position="516"/>
    </location>
</feature>
<dbReference type="Gene3D" id="3.30.40.10">
    <property type="entry name" value="Zinc/RING finger domain, C3HC4 (zinc finger)"/>
    <property type="match status" value="1"/>
</dbReference>